<keyword evidence="1" id="KW-0472">Membrane</keyword>
<keyword evidence="1" id="KW-0812">Transmembrane</keyword>
<keyword evidence="1" id="KW-1133">Transmembrane helix</keyword>
<gene>
    <name evidence="2" type="ORF">OM075_17490</name>
</gene>
<proteinExistence type="predicted"/>
<dbReference type="EMBL" id="JAPDPJ010000048">
    <property type="protein sequence ID" value="MCW3788266.1"/>
    <property type="molecule type" value="Genomic_DNA"/>
</dbReference>
<evidence type="ECO:0000256" key="1">
    <source>
        <dbReference type="SAM" id="Phobius"/>
    </source>
</evidence>
<name>A0AAE3SGE9_9BACT</name>
<comment type="caution">
    <text evidence="2">The sequence shown here is derived from an EMBL/GenBank/DDBJ whole genome shotgun (WGS) entry which is preliminary data.</text>
</comment>
<sequence length="106" mass="12082">MNIYKSLSYAYYLGMICLILGIFLKLNNSEIAFPLLILGYVPFLGIRLFNFLKGKQSNKRLNGILTVSALFLGVGILAILFNRSYWIIAIVITAVLDFYVSFRKYV</sequence>
<reference evidence="2" key="1">
    <citation type="submission" date="2022-10" db="EMBL/GenBank/DDBJ databases">
        <authorList>
            <person name="Yu W.X."/>
        </authorList>
    </citation>
    <scope>NUCLEOTIDE SEQUENCE</scope>
    <source>
        <strain evidence="2">AAT</strain>
    </source>
</reference>
<accession>A0AAE3SGE9</accession>
<feature type="transmembrane region" description="Helical" evidence="1">
    <location>
        <begin position="7"/>
        <end position="25"/>
    </location>
</feature>
<feature type="transmembrane region" description="Helical" evidence="1">
    <location>
        <begin position="85"/>
        <end position="102"/>
    </location>
</feature>
<protein>
    <submittedName>
        <fullName evidence="2">Uncharacterized protein</fullName>
    </submittedName>
</protein>
<feature type="transmembrane region" description="Helical" evidence="1">
    <location>
        <begin position="61"/>
        <end position="79"/>
    </location>
</feature>
<evidence type="ECO:0000313" key="3">
    <source>
        <dbReference type="Proteomes" id="UP001209229"/>
    </source>
</evidence>
<feature type="transmembrane region" description="Helical" evidence="1">
    <location>
        <begin position="31"/>
        <end position="49"/>
    </location>
</feature>
<evidence type="ECO:0000313" key="2">
    <source>
        <dbReference type="EMBL" id="MCW3788266.1"/>
    </source>
</evidence>
<dbReference type="Proteomes" id="UP001209229">
    <property type="component" value="Unassembled WGS sequence"/>
</dbReference>
<dbReference type="AlphaFoldDB" id="A0AAE3SGE9"/>
<organism evidence="2 3">
    <name type="scientific">Plebeiibacterium sediminum</name>
    <dbReference type="NCBI Taxonomy" id="2992112"/>
    <lineage>
        <taxon>Bacteria</taxon>
        <taxon>Pseudomonadati</taxon>
        <taxon>Bacteroidota</taxon>
        <taxon>Bacteroidia</taxon>
        <taxon>Marinilabiliales</taxon>
        <taxon>Marinilabiliaceae</taxon>
        <taxon>Plebeiibacterium</taxon>
    </lineage>
</organism>
<dbReference type="RefSeq" id="WP_301191827.1">
    <property type="nucleotide sequence ID" value="NZ_JAPDPJ010000048.1"/>
</dbReference>
<keyword evidence="3" id="KW-1185">Reference proteome</keyword>